<dbReference type="InterPro" id="IPR050627">
    <property type="entry name" value="Nitroreductase/BluB"/>
</dbReference>
<dbReference type="InterPro" id="IPR000415">
    <property type="entry name" value="Nitroreductase-like"/>
</dbReference>
<dbReference type="OrthoDB" id="9802510at2"/>
<dbReference type="CDD" id="cd02144">
    <property type="entry name" value="iodotyrosine_dehalogenase"/>
    <property type="match status" value="1"/>
</dbReference>
<dbReference type="Pfam" id="PF00881">
    <property type="entry name" value="Nitroreductase"/>
    <property type="match status" value="1"/>
</dbReference>
<keyword evidence="3" id="KW-0560">Oxidoreductase</keyword>
<evidence type="ECO:0000313" key="6">
    <source>
        <dbReference type="EMBL" id="SSA46840.1"/>
    </source>
</evidence>
<keyword evidence="1" id="KW-0285">Flavoprotein</keyword>
<evidence type="ECO:0000259" key="4">
    <source>
        <dbReference type="Pfam" id="PF00881"/>
    </source>
</evidence>
<dbReference type="EMBL" id="UETC01000005">
    <property type="protein sequence ID" value="SSA46840.1"/>
    <property type="molecule type" value="Genomic_DNA"/>
</dbReference>
<evidence type="ECO:0000313" key="7">
    <source>
        <dbReference type="Proteomes" id="UP000245839"/>
    </source>
</evidence>
<proteinExistence type="predicted"/>
<dbReference type="AlphaFoldDB" id="A0A2Y9AQW2"/>
<dbReference type="InterPro" id="IPR029479">
    <property type="entry name" value="Nitroreductase"/>
</dbReference>
<dbReference type="GO" id="GO:0016491">
    <property type="term" value="F:oxidoreductase activity"/>
    <property type="evidence" value="ECO:0007669"/>
    <property type="project" value="UniProtKB-KW"/>
</dbReference>
<dbReference type="SUPFAM" id="SSF55469">
    <property type="entry name" value="FMN-dependent nitroreductase-like"/>
    <property type="match status" value="1"/>
</dbReference>
<dbReference type="Proteomes" id="UP000245839">
    <property type="component" value="Unassembled WGS sequence"/>
</dbReference>
<keyword evidence="2" id="KW-0288">FMN</keyword>
<dbReference type="Gene3D" id="3.40.109.10">
    <property type="entry name" value="NADH Oxidase"/>
    <property type="match status" value="1"/>
</dbReference>
<reference evidence="5 7" key="2">
    <citation type="submission" date="2018-03" db="EMBL/GenBank/DDBJ databases">
        <title>Genomic Encyclopedia of Archaeal and Bacterial Type Strains, Phase II (KMG-II): from individual species to whole genera.</title>
        <authorList>
            <person name="Goeker M."/>
        </authorList>
    </citation>
    <scope>NUCLEOTIDE SEQUENCE [LARGE SCALE GENOMIC DNA]</scope>
    <source>
        <strain evidence="5 7">DSM 25227</strain>
    </source>
</reference>
<organism evidence="6 8">
    <name type="scientific">Jannaschia seohaensis</name>
    <dbReference type="NCBI Taxonomy" id="475081"/>
    <lineage>
        <taxon>Bacteria</taxon>
        <taxon>Pseudomonadati</taxon>
        <taxon>Pseudomonadota</taxon>
        <taxon>Alphaproteobacteria</taxon>
        <taxon>Rhodobacterales</taxon>
        <taxon>Roseobacteraceae</taxon>
        <taxon>Jannaschia</taxon>
    </lineage>
</organism>
<evidence type="ECO:0000313" key="5">
    <source>
        <dbReference type="EMBL" id="PWJ18315.1"/>
    </source>
</evidence>
<evidence type="ECO:0000313" key="8">
    <source>
        <dbReference type="Proteomes" id="UP000251571"/>
    </source>
</evidence>
<accession>A0A2Y9AQW2</accession>
<dbReference type="PANTHER" id="PTHR23026">
    <property type="entry name" value="NADPH NITROREDUCTASE"/>
    <property type="match status" value="1"/>
</dbReference>
<sequence length="226" mass="24709">MARRQGMDVLERSETVTDAEMLARAEAVRDRLRTRRTVRDYAPTPVPRAVIEACVAAAGTAPSGANQQPWHFEAISDPVLKARIREAAEEEEKRFYGGGASQEWLDALGPLGTDWRKPHLTDAAWLIVVFAQRYGIGPDGARVKHYYVPESVGIASGMLIAALHEAGLATLTHTPNPMGFLRELLERPENEKAVMIVACGHAAPEAEVPKAAKVKKTLGEILVVRE</sequence>
<dbReference type="PANTHER" id="PTHR23026:SF90">
    <property type="entry name" value="IODOTYROSINE DEIODINASE 1"/>
    <property type="match status" value="1"/>
</dbReference>
<name>A0A2Y9AQW2_9RHOB</name>
<dbReference type="RefSeq" id="WP_109564775.1">
    <property type="nucleotide sequence ID" value="NZ_QGDJ01000005.1"/>
</dbReference>
<dbReference type="Proteomes" id="UP000251571">
    <property type="component" value="Unassembled WGS sequence"/>
</dbReference>
<evidence type="ECO:0000256" key="3">
    <source>
        <dbReference type="ARBA" id="ARBA00023002"/>
    </source>
</evidence>
<evidence type="ECO:0000256" key="1">
    <source>
        <dbReference type="ARBA" id="ARBA00022630"/>
    </source>
</evidence>
<gene>
    <name evidence="5" type="ORF">BCF38_105304</name>
    <name evidence="6" type="ORF">SAMN05421539_105304</name>
</gene>
<reference evidence="6 8" key="1">
    <citation type="submission" date="2016-10" db="EMBL/GenBank/DDBJ databases">
        <authorList>
            <person name="Cai Z."/>
        </authorList>
    </citation>
    <scope>NUCLEOTIDE SEQUENCE [LARGE SCALE GENOMIC DNA]</scope>
    <source>
        <strain evidence="6 8">DSM 25227</strain>
    </source>
</reference>
<feature type="domain" description="Nitroreductase" evidence="4">
    <location>
        <begin position="32"/>
        <end position="201"/>
    </location>
</feature>
<dbReference type="EMBL" id="QGDJ01000005">
    <property type="protein sequence ID" value="PWJ18315.1"/>
    <property type="molecule type" value="Genomic_DNA"/>
</dbReference>
<evidence type="ECO:0000256" key="2">
    <source>
        <dbReference type="ARBA" id="ARBA00022643"/>
    </source>
</evidence>
<protein>
    <submittedName>
        <fullName evidence="6">Nitroreductase</fullName>
    </submittedName>
</protein>
<keyword evidence="7" id="KW-1185">Reference proteome</keyword>